<proteinExistence type="predicted"/>
<keyword evidence="2" id="KW-0472">Membrane</keyword>
<feature type="region of interest" description="Disordered" evidence="1">
    <location>
        <begin position="1"/>
        <end position="198"/>
    </location>
</feature>
<keyword evidence="2" id="KW-1133">Transmembrane helix</keyword>
<feature type="region of interest" description="Disordered" evidence="1">
    <location>
        <begin position="408"/>
        <end position="433"/>
    </location>
</feature>
<dbReference type="STRING" id="1314781.A0A165CM48"/>
<accession>A0A165CM48</accession>
<dbReference type="InParanoid" id="A0A165CM48"/>
<feature type="compositionally biased region" description="Low complexity" evidence="1">
    <location>
        <begin position="18"/>
        <end position="38"/>
    </location>
</feature>
<dbReference type="Proteomes" id="UP000077266">
    <property type="component" value="Unassembled WGS sequence"/>
</dbReference>
<reference evidence="3 4" key="1">
    <citation type="journal article" date="2016" name="Mol. Biol. Evol.">
        <title>Comparative Genomics of Early-Diverging Mushroom-Forming Fungi Provides Insights into the Origins of Lignocellulose Decay Capabilities.</title>
        <authorList>
            <person name="Nagy L.G."/>
            <person name="Riley R."/>
            <person name="Tritt A."/>
            <person name="Adam C."/>
            <person name="Daum C."/>
            <person name="Floudas D."/>
            <person name="Sun H."/>
            <person name="Yadav J.S."/>
            <person name="Pangilinan J."/>
            <person name="Larsson K.H."/>
            <person name="Matsuura K."/>
            <person name="Barry K."/>
            <person name="Labutti K."/>
            <person name="Kuo R."/>
            <person name="Ohm R.A."/>
            <person name="Bhattacharya S.S."/>
            <person name="Shirouzu T."/>
            <person name="Yoshinaga Y."/>
            <person name="Martin F.M."/>
            <person name="Grigoriev I.V."/>
            <person name="Hibbett D.S."/>
        </authorList>
    </citation>
    <scope>NUCLEOTIDE SEQUENCE [LARGE SCALE GENOMIC DNA]</scope>
    <source>
        <strain evidence="3 4">HHB12029</strain>
    </source>
</reference>
<feature type="compositionally biased region" description="Low complexity" evidence="1">
    <location>
        <begin position="102"/>
        <end position="127"/>
    </location>
</feature>
<keyword evidence="4" id="KW-1185">Reference proteome</keyword>
<feature type="transmembrane region" description="Helical" evidence="2">
    <location>
        <begin position="205"/>
        <end position="226"/>
    </location>
</feature>
<evidence type="ECO:0000256" key="2">
    <source>
        <dbReference type="SAM" id="Phobius"/>
    </source>
</evidence>
<feature type="compositionally biased region" description="Basic and acidic residues" evidence="1">
    <location>
        <begin position="421"/>
        <end position="433"/>
    </location>
</feature>
<evidence type="ECO:0000313" key="3">
    <source>
        <dbReference type="EMBL" id="KZV82722.1"/>
    </source>
</evidence>
<gene>
    <name evidence="3" type="ORF">EXIGLDRAFT_778273</name>
</gene>
<feature type="region of interest" description="Disordered" evidence="1">
    <location>
        <begin position="296"/>
        <end position="327"/>
    </location>
</feature>
<name>A0A165CM48_EXIGL</name>
<evidence type="ECO:0000313" key="4">
    <source>
        <dbReference type="Proteomes" id="UP000077266"/>
    </source>
</evidence>
<dbReference type="OrthoDB" id="10680744at2759"/>
<protein>
    <submittedName>
        <fullName evidence="3">Uncharacterized protein</fullName>
    </submittedName>
</protein>
<sequence length="433" mass="44943">MKRSPHPLGLQPPSSIVHPLHPTTSSSTTPTRTPTATSHTDHSTRTRSTISISTPTRKPTTIPNSVPVLNPPRPEEPEAGSTSRDPLPLNPTSSFATDDGDSQSSSTSSTSSVSSDSSSLSTSSSSTAAPQPTAHLETSQIVPAPGGNGPSSSQPLAPIATDVPTGSSPATSVLGSPESSSPGSFQEPSQAVTAPSSTRPQTISIALPVALSAFAVLIALGALVIFRRRRRPVNNSPYMHQPYDAAGADDSFGTTSTGTFMSGMFGGRAASRGIPNPFADAESPRASMDANHVLDSARPASRASEQSFTALQSPFRDHDEESQAGSPFSDSYAAAAHHAAVLEASRFASPRLSSTPRSEGPRFIWNTESATSIANNAGHSTPHLAFTSAEHDVPPMPDMAQLHPGFFPAPPAQLVMPPSRARPDSEQGLLDRA</sequence>
<evidence type="ECO:0000256" key="1">
    <source>
        <dbReference type="SAM" id="MobiDB-lite"/>
    </source>
</evidence>
<feature type="compositionally biased region" description="Polar residues" evidence="1">
    <location>
        <begin position="303"/>
        <end position="312"/>
    </location>
</feature>
<keyword evidence="2" id="KW-0812">Transmembrane</keyword>
<organism evidence="3 4">
    <name type="scientific">Exidia glandulosa HHB12029</name>
    <dbReference type="NCBI Taxonomy" id="1314781"/>
    <lineage>
        <taxon>Eukaryota</taxon>
        <taxon>Fungi</taxon>
        <taxon>Dikarya</taxon>
        <taxon>Basidiomycota</taxon>
        <taxon>Agaricomycotina</taxon>
        <taxon>Agaricomycetes</taxon>
        <taxon>Auriculariales</taxon>
        <taxon>Exidiaceae</taxon>
        <taxon>Exidia</taxon>
    </lineage>
</organism>
<feature type="compositionally biased region" description="Low complexity" evidence="1">
    <location>
        <begin position="46"/>
        <end position="63"/>
    </location>
</feature>
<feature type="compositionally biased region" description="Polar residues" evidence="1">
    <location>
        <begin position="80"/>
        <end position="96"/>
    </location>
</feature>
<feature type="compositionally biased region" description="Polar residues" evidence="1">
    <location>
        <begin position="164"/>
        <end position="198"/>
    </location>
</feature>
<dbReference type="AlphaFoldDB" id="A0A165CM48"/>
<dbReference type="EMBL" id="KV426307">
    <property type="protein sequence ID" value="KZV82722.1"/>
    <property type="molecule type" value="Genomic_DNA"/>
</dbReference>